<evidence type="ECO:0000313" key="1">
    <source>
        <dbReference type="EMBL" id="GAG32459.1"/>
    </source>
</evidence>
<protein>
    <submittedName>
        <fullName evidence="1">Uncharacterized protein</fullName>
    </submittedName>
</protein>
<name>X0WND0_9ZZZZ</name>
<sequence>MNYFDIIDKLKTHFDGDVLVNTVTQGNLFDIDLSKQTIFPLVHIIVNTASLEGNVVRYNISILAMDIVDITKDEDVNKFDGNDNELYVLNTQLQVLTRCYELLLRGDLWTDKFQIDGNPTC</sequence>
<accession>X0WND0</accession>
<organism evidence="1">
    <name type="scientific">marine sediment metagenome</name>
    <dbReference type="NCBI Taxonomy" id="412755"/>
    <lineage>
        <taxon>unclassified sequences</taxon>
        <taxon>metagenomes</taxon>
        <taxon>ecological metagenomes</taxon>
    </lineage>
</organism>
<reference evidence="1" key="1">
    <citation type="journal article" date="2014" name="Front. Microbiol.">
        <title>High frequency of phylogenetically diverse reductive dehalogenase-homologous genes in deep subseafloor sedimentary metagenomes.</title>
        <authorList>
            <person name="Kawai M."/>
            <person name="Futagami T."/>
            <person name="Toyoda A."/>
            <person name="Takaki Y."/>
            <person name="Nishi S."/>
            <person name="Hori S."/>
            <person name="Arai W."/>
            <person name="Tsubouchi T."/>
            <person name="Morono Y."/>
            <person name="Uchiyama I."/>
            <person name="Ito T."/>
            <person name="Fujiyama A."/>
            <person name="Inagaki F."/>
            <person name="Takami H."/>
        </authorList>
    </citation>
    <scope>NUCLEOTIDE SEQUENCE</scope>
    <source>
        <strain evidence="1">Expedition CK06-06</strain>
    </source>
</reference>
<proteinExistence type="predicted"/>
<feature type="non-terminal residue" evidence="1">
    <location>
        <position position="121"/>
    </location>
</feature>
<comment type="caution">
    <text evidence="1">The sequence shown here is derived from an EMBL/GenBank/DDBJ whole genome shotgun (WGS) entry which is preliminary data.</text>
</comment>
<gene>
    <name evidence="1" type="ORF">S01H1_72107</name>
</gene>
<dbReference type="EMBL" id="BARS01048062">
    <property type="protein sequence ID" value="GAG32459.1"/>
    <property type="molecule type" value="Genomic_DNA"/>
</dbReference>
<dbReference type="AlphaFoldDB" id="X0WND0"/>